<feature type="transmembrane region" description="Helical" evidence="1">
    <location>
        <begin position="67"/>
        <end position="88"/>
    </location>
</feature>
<accession>A0AAU7B348</accession>
<dbReference type="RefSeq" id="WP_354699476.1">
    <property type="nucleotide sequence ID" value="NZ_CP114014.1"/>
</dbReference>
<sequence>MADHDPDDTTPLTDEEQALADRGAALIAAAVADPRTLAPHSLREAIERDRAKAVPARRAGWFGVARARVLAGGGVLAAAVIALVLALGGSGDGPGGPTAVQVASIGRLPATGPAPAAAPPPGPAQKASLDAEVEGLPFPDWEGKFRWVATGQRSDEAAGRSVRTVFYRNEKGATLGYSIVAGEPIGGAPAGRDVRSGPGTYRVAKADGRTTVTWTQDGHTCVIDAPSTVPDAKLVELASWANA</sequence>
<evidence type="ECO:0000256" key="1">
    <source>
        <dbReference type="SAM" id="Phobius"/>
    </source>
</evidence>
<organism evidence="2">
    <name type="scientific">Paraconexibacter sp. AEG42_29</name>
    <dbReference type="NCBI Taxonomy" id="2997339"/>
    <lineage>
        <taxon>Bacteria</taxon>
        <taxon>Bacillati</taxon>
        <taxon>Actinomycetota</taxon>
        <taxon>Thermoleophilia</taxon>
        <taxon>Solirubrobacterales</taxon>
        <taxon>Paraconexibacteraceae</taxon>
        <taxon>Paraconexibacter</taxon>
    </lineage>
</organism>
<evidence type="ECO:0008006" key="3">
    <source>
        <dbReference type="Google" id="ProtNLM"/>
    </source>
</evidence>
<dbReference type="KEGG" id="parq:DSM112329_05193"/>
<keyword evidence="1" id="KW-0472">Membrane</keyword>
<protein>
    <recommendedName>
        <fullName evidence="3">DUF4367 domain-containing protein</fullName>
    </recommendedName>
</protein>
<evidence type="ECO:0000313" key="2">
    <source>
        <dbReference type="EMBL" id="XAY08295.1"/>
    </source>
</evidence>
<gene>
    <name evidence="2" type="ORF">DSM112329_05193</name>
</gene>
<dbReference type="AlphaFoldDB" id="A0AAU7B348"/>
<keyword evidence="1" id="KW-0812">Transmembrane</keyword>
<dbReference type="EMBL" id="CP114014">
    <property type="protein sequence ID" value="XAY08295.1"/>
    <property type="molecule type" value="Genomic_DNA"/>
</dbReference>
<reference evidence="2" key="1">
    <citation type="submission" date="2022-12" db="EMBL/GenBank/DDBJ databases">
        <title>Paraconexibacter alkalitolerans sp. nov. and Baekduia alba sp. nov., isolated from soil and emended description of the genera Paraconexibacter (Chun et al., 2020) and Baekduia (An et al., 2020).</title>
        <authorList>
            <person name="Vieira S."/>
            <person name="Huber K.J."/>
            <person name="Geppert A."/>
            <person name="Wolf J."/>
            <person name="Neumann-Schaal M."/>
            <person name="Muesken M."/>
            <person name="Overmann J."/>
        </authorList>
    </citation>
    <scope>NUCLEOTIDE SEQUENCE</scope>
    <source>
        <strain evidence="2">AEG42_29</strain>
    </source>
</reference>
<proteinExistence type="predicted"/>
<name>A0AAU7B348_9ACTN</name>
<keyword evidence="1" id="KW-1133">Transmembrane helix</keyword>